<evidence type="ECO:0000313" key="1">
    <source>
        <dbReference type="EMBL" id="EGQ4384437.1"/>
    </source>
</evidence>
<gene>
    <name evidence="1" type="ORF">EGV54_04935</name>
</gene>
<evidence type="ECO:0000313" key="2">
    <source>
        <dbReference type="Proteomes" id="UP000600220"/>
    </source>
</evidence>
<comment type="caution">
    <text evidence="1">The sequence shown here is derived from an EMBL/GenBank/DDBJ whole genome shotgun (WGS) entry which is preliminary data.</text>
</comment>
<sequence length="137" mass="16448">MDKDTKFYKTHNSFNLRNEHFERLVKLSKLHNQNRKAFAPELRDSVTFKEAEIIFKLPPNTITRDYSRGLVNPNRVRKSVGIWLISLREAKKLYESYWNRRARENKSHLYSSLDGIKMSETEYYIRQGIEKEEDNGY</sequence>
<dbReference type="Proteomes" id="UP000600220">
    <property type="component" value="Unassembled WGS sequence"/>
</dbReference>
<dbReference type="EMBL" id="AAXKXX010000004">
    <property type="protein sequence ID" value="EGQ4384437.1"/>
    <property type="molecule type" value="Genomic_DNA"/>
</dbReference>
<accession>A0A8H9BY76</accession>
<organism evidence="1 2">
    <name type="scientific">Staphylococcus pseudintermedius</name>
    <dbReference type="NCBI Taxonomy" id="283734"/>
    <lineage>
        <taxon>Bacteria</taxon>
        <taxon>Bacillati</taxon>
        <taxon>Bacillota</taxon>
        <taxon>Bacilli</taxon>
        <taxon>Bacillales</taxon>
        <taxon>Staphylococcaceae</taxon>
        <taxon>Staphylococcus</taxon>
        <taxon>Staphylococcus intermedius group</taxon>
    </lineage>
</organism>
<dbReference type="RefSeq" id="WP_065354314.1">
    <property type="nucleotide sequence ID" value="NZ_CP016072.1"/>
</dbReference>
<reference evidence="1 2" key="1">
    <citation type="submission" date="2018-11" db="EMBL/GenBank/DDBJ databases">
        <authorList>
            <consortium name="Veterinary Laboratory Investigation and Response Network"/>
        </authorList>
    </citation>
    <scope>NUCLEOTIDE SEQUENCE [LARGE SCALE GENOMIC DNA]</scope>
    <source>
        <strain evidence="1 2">SPSE-18-VL-LA-PA-Ryan-0021</strain>
    </source>
</reference>
<dbReference type="AlphaFoldDB" id="A0A8H9BY76"/>
<name>A0A8H9BY76_STAPS</name>
<proteinExistence type="predicted"/>
<protein>
    <submittedName>
        <fullName evidence="1">Uncharacterized protein</fullName>
    </submittedName>
</protein>
<keyword evidence="2" id="KW-1185">Reference proteome</keyword>